<dbReference type="AlphaFoldDB" id="A0AAV7SGR9"/>
<proteinExistence type="predicted"/>
<organism evidence="1 2">
    <name type="scientific">Pleurodeles waltl</name>
    <name type="common">Iberian ribbed newt</name>
    <dbReference type="NCBI Taxonomy" id="8319"/>
    <lineage>
        <taxon>Eukaryota</taxon>
        <taxon>Metazoa</taxon>
        <taxon>Chordata</taxon>
        <taxon>Craniata</taxon>
        <taxon>Vertebrata</taxon>
        <taxon>Euteleostomi</taxon>
        <taxon>Amphibia</taxon>
        <taxon>Batrachia</taxon>
        <taxon>Caudata</taxon>
        <taxon>Salamandroidea</taxon>
        <taxon>Salamandridae</taxon>
        <taxon>Pleurodelinae</taxon>
        <taxon>Pleurodeles</taxon>
    </lineage>
</organism>
<gene>
    <name evidence="1" type="ORF">NDU88_003731</name>
</gene>
<evidence type="ECO:0000313" key="2">
    <source>
        <dbReference type="Proteomes" id="UP001066276"/>
    </source>
</evidence>
<protein>
    <submittedName>
        <fullName evidence="1">Uncharacterized protein</fullName>
    </submittedName>
</protein>
<keyword evidence="2" id="KW-1185">Reference proteome</keyword>
<comment type="caution">
    <text evidence="1">The sequence shown here is derived from an EMBL/GenBank/DDBJ whole genome shotgun (WGS) entry which is preliminary data.</text>
</comment>
<sequence length="98" mass="10404">MSGQRREGDERPGAGSGWRCLWSRTCSDGGPGPVSRALVVLLGLRPVPHRTGGKPELADSVRGGAHCLLGDLRGTTVLGYLGLQPYSRRADGHALTLW</sequence>
<name>A0AAV7SGR9_PLEWA</name>
<dbReference type="Proteomes" id="UP001066276">
    <property type="component" value="Chromosome 4_2"/>
</dbReference>
<evidence type="ECO:0000313" key="1">
    <source>
        <dbReference type="EMBL" id="KAJ1163270.1"/>
    </source>
</evidence>
<accession>A0AAV7SGR9</accession>
<reference evidence="1" key="1">
    <citation type="journal article" date="2022" name="bioRxiv">
        <title>Sequencing and chromosome-scale assembly of the giantPleurodeles waltlgenome.</title>
        <authorList>
            <person name="Brown T."/>
            <person name="Elewa A."/>
            <person name="Iarovenko S."/>
            <person name="Subramanian E."/>
            <person name="Araus A.J."/>
            <person name="Petzold A."/>
            <person name="Susuki M."/>
            <person name="Suzuki K.-i.T."/>
            <person name="Hayashi T."/>
            <person name="Toyoda A."/>
            <person name="Oliveira C."/>
            <person name="Osipova E."/>
            <person name="Leigh N.D."/>
            <person name="Simon A."/>
            <person name="Yun M.H."/>
        </authorList>
    </citation>
    <scope>NUCLEOTIDE SEQUENCE</scope>
    <source>
        <strain evidence="1">20211129_DDA</strain>
        <tissue evidence="1">Liver</tissue>
    </source>
</reference>
<dbReference type="EMBL" id="JANPWB010000008">
    <property type="protein sequence ID" value="KAJ1163270.1"/>
    <property type="molecule type" value="Genomic_DNA"/>
</dbReference>